<name>A0A7S3BRR1_9VIRI</name>
<evidence type="ECO:0000256" key="2">
    <source>
        <dbReference type="ARBA" id="ARBA00023242"/>
    </source>
</evidence>
<evidence type="ECO:0000313" key="7">
    <source>
        <dbReference type="EMBL" id="CAE0143376.1"/>
    </source>
</evidence>
<dbReference type="Pfam" id="PF06203">
    <property type="entry name" value="CCT"/>
    <property type="match status" value="1"/>
</dbReference>
<feature type="compositionally biased region" description="Basic and acidic residues" evidence="4">
    <location>
        <begin position="286"/>
        <end position="295"/>
    </location>
</feature>
<sequence length="307" mass="32309">MQTITEGMMVPEGSGLEWLVSEAPQPPPEPQPRGVGLLPSLVQPGPSGEATIARMQRAYSTGDLSMLAHQQTTSVHRLGGLVDSPLFEEALAAIPVPEGAPLRNDGAIAMGRGGGADGGAQTAQQPEMGGMLGAGFGLGVAGASGVRSLGGAVPSSSGSSELLGWAQSLNFDDDYARMGQALAGGALTMPSAPLQPTSRGALGGSLMRKSMSTGDLASWGRTAAEGHPSSSLGPRRIGAYTIEERQERIKKYRDKRHRRNFEKKIKYVCRKTLADSRPRVRGRFARHDVPLKQQEDEAGVTQEVKST</sequence>
<evidence type="ECO:0000256" key="1">
    <source>
        <dbReference type="ARBA" id="ARBA00004123"/>
    </source>
</evidence>
<organism evidence="7">
    <name type="scientific">Prasinoderma singulare</name>
    <dbReference type="NCBI Taxonomy" id="676789"/>
    <lineage>
        <taxon>Eukaryota</taxon>
        <taxon>Viridiplantae</taxon>
        <taxon>Prasinodermophyta</taxon>
        <taxon>Prasinodermophyceae</taxon>
        <taxon>Prasinodermales</taxon>
        <taxon>Prasinodermaceae</taxon>
        <taxon>Prasinoderma</taxon>
    </lineage>
</organism>
<evidence type="ECO:0000259" key="5">
    <source>
        <dbReference type="PROSITE" id="PS51017"/>
    </source>
</evidence>
<keyword evidence="2 3" id="KW-0539">Nucleus</keyword>
<feature type="region of interest" description="Disordered" evidence="4">
    <location>
        <begin position="286"/>
        <end position="307"/>
    </location>
</feature>
<protein>
    <recommendedName>
        <fullName evidence="5">CCT domain-containing protein</fullName>
    </recommendedName>
</protein>
<dbReference type="EMBL" id="HBHY01014504">
    <property type="protein sequence ID" value="CAE0143376.1"/>
    <property type="molecule type" value="Transcribed_RNA"/>
</dbReference>
<dbReference type="EMBL" id="HBHY01014493">
    <property type="protein sequence ID" value="CAE0143360.1"/>
    <property type="molecule type" value="Transcribed_RNA"/>
</dbReference>
<evidence type="ECO:0000256" key="3">
    <source>
        <dbReference type="PROSITE-ProRule" id="PRU00357"/>
    </source>
</evidence>
<reference evidence="7" key="1">
    <citation type="submission" date="2021-01" db="EMBL/GenBank/DDBJ databases">
        <authorList>
            <person name="Corre E."/>
            <person name="Pelletier E."/>
            <person name="Niang G."/>
            <person name="Scheremetjew M."/>
            <person name="Finn R."/>
            <person name="Kale V."/>
            <person name="Holt S."/>
            <person name="Cochrane G."/>
            <person name="Meng A."/>
            <person name="Brown T."/>
            <person name="Cohen L."/>
        </authorList>
    </citation>
    <scope>NUCLEOTIDE SEQUENCE</scope>
    <source>
        <strain evidence="7">RCC927</strain>
    </source>
</reference>
<dbReference type="PANTHER" id="PTHR31319:SF114">
    <property type="entry name" value="OS12G0262400 PROTEIN"/>
    <property type="match status" value="1"/>
</dbReference>
<accession>A0A7S3BRR1</accession>
<comment type="subcellular location">
    <subcellularLocation>
        <location evidence="1 3">Nucleus</location>
    </subcellularLocation>
</comment>
<dbReference type="PANTHER" id="PTHR31319">
    <property type="entry name" value="ZINC FINGER PROTEIN CONSTANS-LIKE 4"/>
    <property type="match status" value="1"/>
</dbReference>
<dbReference type="InterPro" id="IPR010402">
    <property type="entry name" value="CCT_domain"/>
</dbReference>
<dbReference type="GO" id="GO:0003700">
    <property type="term" value="F:DNA-binding transcription factor activity"/>
    <property type="evidence" value="ECO:0007669"/>
    <property type="project" value="TreeGrafter"/>
</dbReference>
<evidence type="ECO:0000256" key="4">
    <source>
        <dbReference type="SAM" id="MobiDB-lite"/>
    </source>
</evidence>
<gene>
    <name evidence="6" type="ORF">PSIN1315_LOCUS9316</name>
    <name evidence="7" type="ORF">PSIN1315_LOCUS9324</name>
</gene>
<dbReference type="InterPro" id="IPR045281">
    <property type="entry name" value="CONSTANS-like"/>
</dbReference>
<dbReference type="AlphaFoldDB" id="A0A7S3BRR1"/>
<dbReference type="GO" id="GO:0005634">
    <property type="term" value="C:nucleus"/>
    <property type="evidence" value="ECO:0007669"/>
    <property type="project" value="UniProtKB-SubCell"/>
</dbReference>
<feature type="domain" description="CCT" evidence="5">
    <location>
        <begin position="245"/>
        <end position="287"/>
    </location>
</feature>
<evidence type="ECO:0000313" key="6">
    <source>
        <dbReference type="EMBL" id="CAE0143360.1"/>
    </source>
</evidence>
<proteinExistence type="predicted"/>
<dbReference type="PROSITE" id="PS51017">
    <property type="entry name" value="CCT"/>
    <property type="match status" value="1"/>
</dbReference>